<sequence length="192" mass="21270" precursor="true">MFGKLFWLPALLLATPVAAQDERDDTVSQAVEHPTNPEMTAIFAADQAARKVSDIDWATVTVEDAARRKRVGELLDAGELHSGDDFYHAAFVFQHGSEPSDYLKAHALALVAVARGKTTATWIAAATLDRYLMAIGQPQIYGTQFQRHNDGWSQEPYEWNLLSDALRSASQVPSIAMQEERLAELEARKEGE</sequence>
<dbReference type="PATRIC" id="fig|543877.4.peg.2063"/>
<name>A0A0G3XCK7_9SPHN</name>
<reference evidence="2 3" key="1">
    <citation type="submission" date="2015-06" db="EMBL/GenBank/DDBJ databases">
        <authorList>
            <person name="Kim K.M."/>
        </authorList>
    </citation>
    <scope>NUCLEOTIDE SEQUENCE [LARGE SCALE GENOMIC DNA]</scope>
    <source>
        <strain evidence="2 3">KCTC 22370</strain>
    </source>
</reference>
<dbReference type="KEGG" id="amx:AM2010_2031"/>
<proteinExistence type="predicted"/>
<dbReference type="EMBL" id="CP011805">
    <property type="protein sequence ID" value="AKM08093.1"/>
    <property type="molecule type" value="Genomic_DNA"/>
</dbReference>
<protein>
    <submittedName>
        <fullName evidence="2">Uncharacterized protein</fullName>
    </submittedName>
</protein>
<evidence type="ECO:0000256" key="1">
    <source>
        <dbReference type="SAM" id="SignalP"/>
    </source>
</evidence>
<keyword evidence="3" id="KW-1185">Reference proteome</keyword>
<dbReference type="AlphaFoldDB" id="A0A0G3XCK7"/>
<gene>
    <name evidence="2" type="ORF">AM2010_2031</name>
</gene>
<feature type="chain" id="PRO_5005186287" evidence="1">
    <location>
        <begin position="20"/>
        <end position="192"/>
    </location>
</feature>
<evidence type="ECO:0000313" key="2">
    <source>
        <dbReference type="EMBL" id="AKM08093.1"/>
    </source>
</evidence>
<organism evidence="2 3">
    <name type="scientific">Pelagerythrobacter marensis</name>
    <dbReference type="NCBI Taxonomy" id="543877"/>
    <lineage>
        <taxon>Bacteria</taxon>
        <taxon>Pseudomonadati</taxon>
        <taxon>Pseudomonadota</taxon>
        <taxon>Alphaproteobacteria</taxon>
        <taxon>Sphingomonadales</taxon>
        <taxon>Erythrobacteraceae</taxon>
        <taxon>Pelagerythrobacter</taxon>
    </lineage>
</organism>
<dbReference type="STRING" id="543877.AM2010_2031"/>
<dbReference type="Proteomes" id="UP000037643">
    <property type="component" value="Chromosome"/>
</dbReference>
<accession>A0A0G3XCK7</accession>
<keyword evidence="1" id="KW-0732">Signal</keyword>
<evidence type="ECO:0000313" key="3">
    <source>
        <dbReference type="Proteomes" id="UP000037643"/>
    </source>
</evidence>
<feature type="signal peptide" evidence="1">
    <location>
        <begin position="1"/>
        <end position="19"/>
    </location>
</feature>